<dbReference type="STRING" id="1123010.SAMN02745724_00049"/>
<name>A0A1I1DUS2_9GAMM</name>
<dbReference type="Gene3D" id="3.40.50.2300">
    <property type="match status" value="1"/>
</dbReference>
<keyword evidence="5" id="KW-1185">Reference proteome</keyword>
<accession>A0A1I1DUS2</accession>
<dbReference type="GO" id="GO:0000155">
    <property type="term" value="F:phosphorelay sensor kinase activity"/>
    <property type="evidence" value="ECO:0007669"/>
    <property type="project" value="TreeGrafter"/>
</dbReference>
<dbReference type="Proteomes" id="UP000198862">
    <property type="component" value="Unassembled WGS sequence"/>
</dbReference>
<protein>
    <submittedName>
        <fullName evidence="4">Response regulator receiver domain-containing protein</fullName>
    </submittedName>
</protein>
<dbReference type="PANTHER" id="PTHR43547:SF2">
    <property type="entry name" value="HYBRID SIGNAL TRANSDUCTION HISTIDINE KINASE C"/>
    <property type="match status" value="1"/>
</dbReference>
<keyword evidence="1 2" id="KW-0597">Phosphoprotein</keyword>
<dbReference type="PANTHER" id="PTHR43547">
    <property type="entry name" value="TWO-COMPONENT HISTIDINE KINASE"/>
    <property type="match status" value="1"/>
</dbReference>
<dbReference type="OrthoDB" id="9800897at2"/>
<dbReference type="RefSeq" id="WP_091978661.1">
    <property type="nucleotide sequence ID" value="NZ_FOLO01000001.1"/>
</dbReference>
<sequence>MSKVILAIDDDKFIHHIVEQSLKTFCKVIHANNGEEGIRSAIKNNPDIILLDVEMPGMNGYEVCELLKKDSSTSGIPVMFLSAKSALAERVKGYNSGGNDYIVKPFEAQELQARIDVLYQYRQESNALKGDVAQAQNTAEIAMTDSGDMGRVMRYVGQTYHTHNLDALSEYFLEFFTPLSLNVVVVYWYRGEAKYYSNQGAVCPLEQELLEKCSDGERFIDFGARTIINYPHVSLLVKNMPLSDAALYGRYKDLFPHILEATNAKVQAMEVNDLVLEQANEITETFTQVDNTLRKQIDDLYHHTKISVSLVDTLYKNFMSTIPELGLTSDQENYVLDSVENTVKELERHLNINEGIRTAFDDVIGYMEHIMQQRESLLEKLTEQQKNSVANEITSQTDIELF</sequence>
<evidence type="ECO:0000259" key="3">
    <source>
        <dbReference type="PROSITE" id="PS50110"/>
    </source>
</evidence>
<dbReference type="InterPro" id="IPR011006">
    <property type="entry name" value="CheY-like_superfamily"/>
</dbReference>
<dbReference type="PROSITE" id="PS50110">
    <property type="entry name" value="RESPONSE_REGULATORY"/>
    <property type="match status" value="1"/>
</dbReference>
<evidence type="ECO:0000313" key="4">
    <source>
        <dbReference type="EMBL" id="SFB78152.1"/>
    </source>
</evidence>
<dbReference type="SMART" id="SM00448">
    <property type="entry name" value="REC"/>
    <property type="match status" value="1"/>
</dbReference>
<dbReference type="Pfam" id="PF00072">
    <property type="entry name" value="Response_reg"/>
    <property type="match status" value="1"/>
</dbReference>
<organism evidence="4 5">
    <name type="scientific">Pseudoalteromonas denitrificans DSM 6059</name>
    <dbReference type="NCBI Taxonomy" id="1123010"/>
    <lineage>
        <taxon>Bacteria</taxon>
        <taxon>Pseudomonadati</taxon>
        <taxon>Pseudomonadota</taxon>
        <taxon>Gammaproteobacteria</taxon>
        <taxon>Alteromonadales</taxon>
        <taxon>Pseudoalteromonadaceae</taxon>
        <taxon>Pseudoalteromonas</taxon>
    </lineage>
</organism>
<dbReference type="SUPFAM" id="SSF52172">
    <property type="entry name" value="CheY-like"/>
    <property type="match status" value="1"/>
</dbReference>
<dbReference type="InterPro" id="IPR001789">
    <property type="entry name" value="Sig_transdc_resp-reg_receiver"/>
</dbReference>
<feature type="modified residue" description="4-aspartylphosphate" evidence="2">
    <location>
        <position position="52"/>
    </location>
</feature>
<reference evidence="4 5" key="1">
    <citation type="submission" date="2016-10" db="EMBL/GenBank/DDBJ databases">
        <authorList>
            <person name="de Groot N.N."/>
        </authorList>
    </citation>
    <scope>NUCLEOTIDE SEQUENCE [LARGE SCALE GENOMIC DNA]</scope>
    <source>
        <strain evidence="4 5">DSM 6059</strain>
    </source>
</reference>
<feature type="domain" description="Response regulatory" evidence="3">
    <location>
        <begin position="4"/>
        <end position="119"/>
    </location>
</feature>
<evidence type="ECO:0000256" key="1">
    <source>
        <dbReference type="ARBA" id="ARBA00022553"/>
    </source>
</evidence>
<gene>
    <name evidence="4" type="ORF">SAMN02745724_00049</name>
</gene>
<evidence type="ECO:0000313" key="5">
    <source>
        <dbReference type="Proteomes" id="UP000198862"/>
    </source>
</evidence>
<proteinExistence type="predicted"/>
<dbReference type="EMBL" id="FOLO01000001">
    <property type="protein sequence ID" value="SFB78152.1"/>
    <property type="molecule type" value="Genomic_DNA"/>
</dbReference>
<evidence type="ECO:0000256" key="2">
    <source>
        <dbReference type="PROSITE-ProRule" id="PRU00169"/>
    </source>
</evidence>
<dbReference type="AlphaFoldDB" id="A0A1I1DUS2"/>